<evidence type="ECO:0000259" key="2">
    <source>
        <dbReference type="PROSITE" id="PS51819"/>
    </source>
</evidence>
<dbReference type="Gene3D" id="3.30.720.110">
    <property type="match status" value="1"/>
</dbReference>
<feature type="compositionally biased region" description="Basic and acidic residues" evidence="1">
    <location>
        <begin position="47"/>
        <end position="56"/>
    </location>
</feature>
<dbReference type="Pfam" id="PF18029">
    <property type="entry name" value="Glyoxalase_6"/>
    <property type="match status" value="1"/>
</dbReference>
<accession>A0ABP7S2U5</accession>
<keyword evidence="4" id="KW-1185">Reference proteome</keyword>
<sequence length="56" mass="5911">MTLGRPGLGVEDIDAARARALAAGAVEIEAPVDRPWKPRSSTVQDPGGKHIDLYQG</sequence>
<dbReference type="InterPro" id="IPR029068">
    <property type="entry name" value="Glyas_Bleomycin-R_OHBP_Dase"/>
</dbReference>
<dbReference type="PROSITE" id="PS51819">
    <property type="entry name" value="VOC"/>
    <property type="match status" value="1"/>
</dbReference>
<dbReference type="RefSeq" id="WP_345566473.1">
    <property type="nucleotide sequence ID" value="NZ_BAAAZX010000015.1"/>
</dbReference>
<dbReference type="SUPFAM" id="SSF54593">
    <property type="entry name" value="Glyoxalase/Bleomycin resistance protein/Dihydroxybiphenyl dioxygenase"/>
    <property type="match status" value="1"/>
</dbReference>
<dbReference type="EMBL" id="BAAAZX010000015">
    <property type="protein sequence ID" value="GAA4005699.1"/>
    <property type="molecule type" value="Genomic_DNA"/>
</dbReference>
<dbReference type="InterPro" id="IPR041581">
    <property type="entry name" value="Glyoxalase_6"/>
</dbReference>
<comment type="caution">
    <text evidence="3">The sequence shown here is derived from an EMBL/GenBank/DDBJ whole genome shotgun (WGS) entry which is preliminary data.</text>
</comment>
<dbReference type="Proteomes" id="UP001500456">
    <property type="component" value="Unassembled WGS sequence"/>
</dbReference>
<feature type="region of interest" description="Disordered" evidence="1">
    <location>
        <begin position="33"/>
        <end position="56"/>
    </location>
</feature>
<evidence type="ECO:0000313" key="3">
    <source>
        <dbReference type="EMBL" id="GAA4005699.1"/>
    </source>
</evidence>
<name>A0ABP7S2U5_9ACTN</name>
<organism evidence="3 4">
    <name type="scientific">Streptomyces plumbiresistens</name>
    <dbReference type="NCBI Taxonomy" id="511811"/>
    <lineage>
        <taxon>Bacteria</taxon>
        <taxon>Bacillati</taxon>
        <taxon>Actinomycetota</taxon>
        <taxon>Actinomycetes</taxon>
        <taxon>Kitasatosporales</taxon>
        <taxon>Streptomycetaceae</taxon>
        <taxon>Streptomyces</taxon>
    </lineage>
</organism>
<evidence type="ECO:0000313" key="4">
    <source>
        <dbReference type="Proteomes" id="UP001500456"/>
    </source>
</evidence>
<evidence type="ECO:0000256" key="1">
    <source>
        <dbReference type="SAM" id="MobiDB-lite"/>
    </source>
</evidence>
<protein>
    <recommendedName>
        <fullName evidence="2">VOC domain-containing protein</fullName>
    </recommendedName>
</protein>
<feature type="domain" description="VOC" evidence="2">
    <location>
        <begin position="1"/>
        <end position="56"/>
    </location>
</feature>
<proteinExistence type="predicted"/>
<dbReference type="InterPro" id="IPR037523">
    <property type="entry name" value="VOC_core"/>
</dbReference>
<reference evidence="4" key="1">
    <citation type="journal article" date="2019" name="Int. J. Syst. Evol. Microbiol.">
        <title>The Global Catalogue of Microorganisms (GCM) 10K type strain sequencing project: providing services to taxonomists for standard genome sequencing and annotation.</title>
        <authorList>
            <consortium name="The Broad Institute Genomics Platform"/>
            <consortium name="The Broad Institute Genome Sequencing Center for Infectious Disease"/>
            <person name="Wu L."/>
            <person name="Ma J."/>
        </authorList>
    </citation>
    <scope>NUCLEOTIDE SEQUENCE [LARGE SCALE GENOMIC DNA]</scope>
    <source>
        <strain evidence="4">JCM 16924</strain>
    </source>
</reference>
<gene>
    <name evidence="3" type="ORF">GCM10022232_51580</name>
</gene>